<protein>
    <submittedName>
        <fullName evidence="8">Unannotated protein</fullName>
    </submittedName>
</protein>
<feature type="transmembrane region" description="Helical" evidence="6">
    <location>
        <begin position="9"/>
        <end position="29"/>
    </location>
</feature>
<name>A0A6J6C1Q1_9ZZZZ</name>
<evidence type="ECO:0000256" key="2">
    <source>
        <dbReference type="ARBA" id="ARBA00022475"/>
    </source>
</evidence>
<proteinExistence type="predicted"/>
<dbReference type="SUPFAM" id="SSF103481">
    <property type="entry name" value="Multidrug resistance efflux transporter EmrE"/>
    <property type="match status" value="2"/>
</dbReference>
<evidence type="ECO:0000259" key="7">
    <source>
        <dbReference type="Pfam" id="PF00892"/>
    </source>
</evidence>
<dbReference type="InterPro" id="IPR050638">
    <property type="entry name" value="AA-Vitamin_Transporters"/>
</dbReference>
<feature type="transmembrane region" description="Helical" evidence="6">
    <location>
        <begin position="151"/>
        <end position="169"/>
    </location>
</feature>
<evidence type="ECO:0000256" key="4">
    <source>
        <dbReference type="ARBA" id="ARBA00022989"/>
    </source>
</evidence>
<feature type="transmembrane region" description="Helical" evidence="6">
    <location>
        <begin position="126"/>
        <end position="145"/>
    </location>
</feature>
<dbReference type="Pfam" id="PF00892">
    <property type="entry name" value="EamA"/>
    <property type="match status" value="2"/>
</dbReference>
<feature type="transmembrane region" description="Helical" evidence="6">
    <location>
        <begin position="35"/>
        <end position="56"/>
    </location>
</feature>
<keyword evidence="3 6" id="KW-0812">Transmembrane</keyword>
<reference evidence="8" key="1">
    <citation type="submission" date="2020-05" db="EMBL/GenBank/DDBJ databases">
        <authorList>
            <person name="Chiriac C."/>
            <person name="Salcher M."/>
            <person name="Ghai R."/>
            <person name="Kavagutti S V."/>
        </authorList>
    </citation>
    <scope>NUCLEOTIDE SEQUENCE</scope>
</reference>
<dbReference type="PANTHER" id="PTHR32322">
    <property type="entry name" value="INNER MEMBRANE TRANSPORTER"/>
    <property type="match status" value="1"/>
</dbReference>
<keyword evidence="2" id="KW-1003">Cell membrane</keyword>
<dbReference type="AlphaFoldDB" id="A0A6J6C1Q1"/>
<dbReference type="InterPro" id="IPR000620">
    <property type="entry name" value="EamA_dom"/>
</dbReference>
<evidence type="ECO:0000256" key="5">
    <source>
        <dbReference type="ARBA" id="ARBA00023136"/>
    </source>
</evidence>
<feature type="domain" description="EamA" evidence="7">
    <location>
        <begin position="6"/>
        <end position="141"/>
    </location>
</feature>
<feature type="transmembrane region" description="Helical" evidence="6">
    <location>
        <begin position="68"/>
        <end position="88"/>
    </location>
</feature>
<feature type="transmembrane region" description="Helical" evidence="6">
    <location>
        <begin position="282"/>
        <end position="298"/>
    </location>
</feature>
<accession>A0A6J6C1Q1</accession>
<evidence type="ECO:0000313" key="9">
    <source>
        <dbReference type="EMBL" id="CAB4621859.1"/>
    </source>
</evidence>
<evidence type="ECO:0000256" key="6">
    <source>
        <dbReference type="SAM" id="Phobius"/>
    </source>
</evidence>
<keyword evidence="4 6" id="KW-1133">Transmembrane helix</keyword>
<dbReference type="PANTHER" id="PTHR32322:SF18">
    <property type="entry name" value="S-ADENOSYLMETHIONINE_S-ADENOSYLHOMOCYSTEINE TRANSPORTER"/>
    <property type="match status" value="1"/>
</dbReference>
<dbReference type="EMBL" id="CAEZSP010000034">
    <property type="protein sequence ID" value="CAB4545302.1"/>
    <property type="molecule type" value="Genomic_DNA"/>
</dbReference>
<feature type="transmembrane region" description="Helical" evidence="6">
    <location>
        <begin position="181"/>
        <end position="204"/>
    </location>
</feature>
<gene>
    <name evidence="8" type="ORF">UFOPK1440_00742</name>
    <name evidence="9" type="ORF">UFOPK1946_00530</name>
</gene>
<evidence type="ECO:0000256" key="3">
    <source>
        <dbReference type="ARBA" id="ARBA00022692"/>
    </source>
</evidence>
<comment type="subcellular location">
    <subcellularLocation>
        <location evidence="1">Cell membrane</location>
        <topology evidence="1">Multi-pass membrane protein</topology>
    </subcellularLocation>
</comment>
<feature type="transmembrane region" description="Helical" evidence="6">
    <location>
        <begin position="224"/>
        <end position="245"/>
    </location>
</feature>
<evidence type="ECO:0000256" key="1">
    <source>
        <dbReference type="ARBA" id="ARBA00004651"/>
    </source>
</evidence>
<feature type="domain" description="EamA" evidence="7">
    <location>
        <begin position="152"/>
        <end position="297"/>
    </location>
</feature>
<dbReference type="EMBL" id="CAEZVG010000019">
    <property type="protein sequence ID" value="CAB4621859.1"/>
    <property type="molecule type" value="Genomic_DNA"/>
</dbReference>
<dbReference type="InterPro" id="IPR037185">
    <property type="entry name" value="EmrE-like"/>
</dbReference>
<feature type="transmembrane region" description="Helical" evidence="6">
    <location>
        <begin position="257"/>
        <end position="276"/>
    </location>
</feature>
<sequence length="306" mass="33407">MLKNHRGELYIFLGALTFSVNGIVSTVVLEELSAFRLAQVRAISAFILLLIFALIFKRDLLRLSKADIPLAIALGVVGFALVNVGYFLGIERGLPLGLVLVIEFTAPIWVALWIKYVRKGNVGEDMWIAIGLSLVGLILLTKIWDGFKFDVLGLVAALGSAFALAGYFIMGDKFGKNRHPIGSTIIGLGVASIFWLLVLPIWNFPTEIFSKNLDLHGYLAGNQYPGWVLLLWVVVMGTIVPYLFVISGLRILSASKSSVLGMIEPVLAGALAWIWLSQSWDFIQLMGALVVLIGIYIADRSKSAAA</sequence>
<keyword evidence="5 6" id="KW-0472">Membrane</keyword>
<organism evidence="8">
    <name type="scientific">freshwater metagenome</name>
    <dbReference type="NCBI Taxonomy" id="449393"/>
    <lineage>
        <taxon>unclassified sequences</taxon>
        <taxon>metagenomes</taxon>
        <taxon>ecological metagenomes</taxon>
    </lineage>
</organism>
<feature type="transmembrane region" description="Helical" evidence="6">
    <location>
        <begin position="94"/>
        <end position="114"/>
    </location>
</feature>
<dbReference type="GO" id="GO:0005886">
    <property type="term" value="C:plasma membrane"/>
    <property type="evidence" value="ECO:0007669"/>
    <property type="project" value="UniProtKB-SubCell"/>
</dbReference>
<evidence type="ECO:0000313" key="8">
    <source>
        <dbReference type="EMBL" id="CAB4545302.1"/>
    </source>
</evidence>